<reference evidence="2 3" key="1">
    <citation type="journal article" date="2014" name="Genome Announc.">
        <title>Genome Sequence of Afipia felis Strain 76713, Isolated in Hospital Water Using an Amoeba Co-Culture Procedure.</title>
        <authorList>
            <person name="Benamar S."/>
            <person name="La Scola B."/>
            <person name="Croce O."/>
        </authorList>
    </citation>
    <scope>NUCLEOTIDE SEQUENCE [LARGE SCALE GENOMIC DNA]</scope>
    <source>
        <strain evidence="2 3">76713</strain>
    </source>
</reference>
<keyword evidence="1" id="KW-0812">Transmembrane</keyword>
<dbReference type="Proteomes" id="UP000035762">
    <property type="component" value="Unassembled WGS sequence"/>
</dbReference>
<evidence type="ECO:0000256" key="1">
    <source>
        <dbReference type="SAM" id="Phobius"/>
    </source>
</evidence>
<feature type="transmembrane region" description="Helical" evidence="1">
    <location>
        <begin position="32"/>
        <end position="50"/>
    </location>
</feature>
<evidence type="ECO:0000313" key="3">
    <source>
        <dbReference type="Proteomes" id="UP000035762"/>
    </source>
</evidence>
<proteinExistence type="predicted"/>
<evidence type="ECO:0008006" key="4">
    <source>
        <dbReference type="Google" id="ProtNLM"/>
    </source>
</evidence>
<dbReference type="STRING" id="1035.BN961_01411"/>
<keyword evidence="1" id="KW-1133">Transmembrane helix</keyword>
<comment type="caution">
    <text evidence="2">The sequence shown here is derived from an EMBL/GenBank/DDBJ whole genome shotgun (WGS) entry which is preliminary data.</text>
</comment>
<evidence type="ECO:0000313" key="2">
    <source>
        <dbReference type="EMBL" id="CEG08003.1"/>
    </source>
</evidence>
<name>A0A090N753_AFIFE</name>
<dbReference type="AlphaFoldDB" id="A0A090N753"/>
<sequence>MLAGAWADPKGIAVISCFHLQRLPLLRLPRRFFAAFVLTMYLLAGALHGFCDLDVANNSGTSIVASIKNDLGQSEKGVISDHHCHGCFSVTIPAPITTSLVVSPTHKVSVASSILLRGLPLGLDPPPPKFFA</sequence>
<keyword evidence="1" id="KW-0472">Membrane</keyword>
<protein>
    <recommendedName>
        <fullName evidence="4">DUF2946 domain-containing protein</fullName>
    </recommendedName>
</protein>
<gene>
    <name evidence="2" type="ORF">BN961_01411</name>
</gene>
<dbReference type="RefSeq" id="WP_244469072.1">
    <property type="nucleotide sequence ID" value="NZ_CCAZ020000001.1"/>
</dbReference>
<dbReference type="EMBL" id="CCAZ020000001">
    <property type="protein sequence ID" value="CEG08003.1"/>
    <property type="molecule type" value="Genomic_DNA"/>
</dbReference>
<organism evidence="2 3">
    <name type="scientific">Afipia felis</name>
    <name type="common">Cat scratch disease bacillus</name>
    <dbReference type="NCBI Taxonomy" id="1035"/>
    <lineage>
        <taxon>Bacteria</taxon>
        <taxon>Pseudomonadati</taxon>
        <taxon>Pseudomonadota</taxon>
        <taxon>Alphaproteobacteria</taxon>
        <taxon>Hyphomicrobiales</taxon>
        <taxon>Nitrobacteraceae</taxon>
        <taxon>Afipia</taxon>
    </lineage>
</organism>
<keyword evidence="3" id="KW-1185">Reference proteome</keyword>
<accession>A0A090N753</accession>